<protein>
    <submittedName>
        <fullName evidence="3">Putative nucleolar protein C2C4.08</fullName>
    </submittedName>
</protein>
<proteinExistence type="predicted"/>
<dbReference type="AlphaFoldDB" id="A0A8H6YC78"/>
<accession>A0A8H6YC78</accession>
<evidence type="ECO:0000313" key="4">
    <source>
        <dbReference type="Proteomes" id="UP000623467"/>
    </source>
</evidence>
<comment type="caution">
    <text evidence="3">The sequence shown here is derived from an EMBL/GenBank/DDBJ whole genome shotgun (WGS) entry which is preliminary data.</text>
</comment>
<name>A0A8H6YC78_9AGAR</name>
<sequence length="402" mass="45619">MPVETPIVTGYYRYTDIWFHWAEVLPECDADPLKAVLAHDAIVHKENPLHIEGVDGVSLFIGTFHDGKQRLLFSSAQVDYVRYWLHAMGLTKAIIPLPYSECLLTPSEFSNVAPVVYRDGGSLRSALKSIDKNNKRLKNSNPRLLSRRDAFERVRKYWAAKIGTWCALDFEEWERDHSVLTEFGYRSIHWKDGNEVEECGHFTVKENAMYRNGQYVTDNRNHYQFGTTAEVSKSALKTKILEIMKVMHSRGPVFLVFHDDSQDIKTLKKLEVQLDGAVFDLPEVVPSTGIFIVDTAIIFAALIGEDMKKPGLQQTCNHLQIETCYLHNAGNDAHFTLSALHTMASGQPLDMQREMRWPNRTGGPGANSGVKVQFQPYEEDSDYSDQEGLMGGYDPRTGVLRE</sequence>
<dbReference type="EMBL" id="JACAZH010000011">
    <property type="protein sequence ID" value="KAF7355400.1"/>
    <property type="molecule type" value="Genomic_DNA"/>
</dbReference>
<feature type="region of interest" description="Disordered" evidence="1">
    <location>
        <begin position="358"/>
        <end position="402"/>
    </location>
</feature>
<dbReference type="PANTHER" id="PTHR28083:SF1">
    <property type="entry name" value="GOOD FOR FULL DBP5 ACTIVITY PROTEIN 2"/>
    <property type="match status" value="1"/>
</dbReference>
<gene>
    <name evidence="3" type="ORF">MSAN_01456700</name>
</gene>
<dbReference type="InterPro" id="IPR048519">
    <property type="entry name" value="Gfd2/YDR514C-like_C"/>
</dbReference>
<dbReference type="OrthoDB" id="5953249at2759"/>
<organism evidence="3 4">
    <name type="scientific">Mycena sanguinolenta</name>
    <dbReference type="NCBI Taxonomy" id="230812"/>
    <lineage>
        <taxon>Eukaryota</taxon>
        <taxon>Fungi</taxon>
        <taxon>Dikarya</taxon>
        <taxon>Basidiomycota</taxon>
        <taxon>Agaricomycotina</taxon>
        <taxon>Agaricomycetes</taxon>
        <taxon>Agaricomycetidae</taxon>
        <taxon>Agaricales</taxon>
        <taxon>Marasmiineae</taxon>
        <taxon>Mycenaceae</taxon>
        <taxon>Mycena</taxon>
    </lineage>
</organism>
<dbReference type="SUPFAM" id="SSF53098">
    <property type="entry name" value="Ribonuclease H-like"/>
    <property type="match status" value="1"/>
</dbReference>
<reference evidence="3" key="1">
    <citation type="submission" date="2020-05" db="EMBL/GenBank/DDBJ databases">
        <title>Mycena genomes resolve the evolution of fungal bioluminescence.</title>
        <authorList>
            <person name="Tsai I.J."/>
        </authorList>
    </citation>
    <scope>NUCLEOTIDE SEQUENCE</scope>
    <source>
        <strain evidence="3">160909Yilan</strain>
    </source>
</reference>
<evidence type="ECO:0000313" key="3">
    <source>
        <dbReference type="EMBL" id="KAF7355400.1"/>
    </source>
</evidence>
<keyword evidence="4" id="KW-1185">Reference proteome</keyword>
<dbReference type="PANTHER" id="PTHR28083">
    <property type="entry name" value="GOOD FOR FULL DBP5 ACTIVITY PROTEIN 2"/>
    <property type="match status" value="1"/>
</dbReference>
<evidence type="ECO:0000259" key="2">
    <source>
        <dbReference type="Pfam" id="PF21762"/>
    </source>
</evidence>
<evidence type="ECO:0000256" key="1">
    <source>
        <dbReference type="SAM" id="MobiDB-lite"/>
    </source>
</evidence>
<feature type="domain" description="Gfd2/YDR514C-like C-terminal" evidence="2">
    <location>
        <begin position="164"/>
        <end position="343"/>
    </location>
</feature>
<dbReference type="Pfam" id="PF21762">
    <property type="entry name" value="DEDDh_C"/>
    <property type="match status" value="1"/>
</dbReference>
<dbReference type="InterPro" id="IPR040151">
    <property type="entry name" value="Gfd2/YDR514C-like"/>
</dbReference>
<dbReference type="InterPro" id="IPR012337">
    <property type="entry name" value="RNaseH-like_sf"/>
</dbReference>
<dbReference type="Proteomes" id="UP000623467">
    <property type="component" value="Unassembled WGS sequence"/>
</dbReference>
<dbReference type="GO" id="GO:0005634">
    <property type="term" value="C:nucleus"/>
    <property type="evidence" value="ECO:0007669"/>
    <property type="project" value="TreeGrafter"/>
</dbReference>